<reference evidence="1 2" key="1">
    <citation type="submission" date="2016-10" db="EMBL/GenBank/DDBJ databases">
        <authorList>
            <person name="de Groot N.N."/>
        </authorList>
    </citation>
    <scope>NUCLEOTIDE SEQUENCE [LARGE SCALE GENOMIC DNA]</scope>
    <source>
        <strain evidence="1 2">DSM 21019</strain>
    </source>
</reference>
<gene>
    <name evidence="1" type="ORF">SAMN04490243_1308</name>
</gene>
<protein>
    <recommendedName>
        <fullName evidence="3">Adhesin domain-containing protein</fullName>
    </recommendedName>
</protein>
<dbReference type="AlphaFoldDB" id="A0A1I6G6C6"/>
<proteinExistence type="predicted"/>
<name>A0A1I6G6C6_9FLAO</name>
<dbReference type="EMBL" id="FOYQ01000001">
    <property type="protein sequence ID" value="SFR37744.1"/>
    <property type="molecule type" value="Genomic_DNA"/>
</dbReference>
<organism evidence="1 2">
    <name type="scientific">Robiginitalea myxolifaciens</name>
    <dbReference type="NCBI Taxonomy" id="400055"/>
    <lineage>
        <taxon>Bacteria</taxon>
        <taxon>Pseudomonadati</taxon>
        <taxon>Bacteroidota</taxon>
        <taxon>Flavobacteriia</taxon>
        <taxon>Flavobacteriales</taxon>
        <taxon>Flavobacteriaceae</taxon>
        <taxon>Robiginitalea</taxon>
    </lineage>
</organism>
<dbReference type="STRING" id="400055.SAMN04490243_1308"/>
<dbReference type="Proteomes" id="UP000199534">
    <property type="component" value="Unassembled WGS sequence"/>
</dbReference>
<sequence length="227" mass="25166">MPRLVSRPRTCRSNQKRPPGRFFCSLLLLLIFGTLGVHAQKTVSQVVLEQEIDRLLVQGEDCFRIRILSQASREVRLEAEMQGEYQEALVVRTEKLGTTLRIGTEFAPGFNLPNDKLGAHKVFSVDLLLVVPEDLEIVLTARNCELRTSGNLQSFEATVDGGICILDHQGTSTWVRTQRAGIEAHVARGTVTANSQFGTTRIAEIPEGPQSYRFESTHGGITVSHKP</sequence>
<evidence type="ECO:0008006" key="3">
    <source>
        <dbReference type="Google" id="ProtNLM"/>
    </source>
</evidence>
<keyword evidence="2" id="KW-1185">Reference proteome</keyword>
<accession>A0A1I6G6C6</accession>
<evidence type="ECO:0000313" key="2">
    <source>
        <dbReference type="Proteomes" id="UP000199534"/>
    </source>
</evidence>
<evidence type="ECO:0000313" key="1">
    <source>
        <dbReference type="EMBL" id="SFR37744.1"/>
    </source>
</evidence>